<gene>
    <name evidence="1" type="ORF">Taro_052940</name>
</gene>
<proteinExistence type="predicted"/>
<organism evidence="1 2">
    <name type="scientific">Colocasia esculenta</name>
    <name type="common">Wild taro</name>
    <name type="synonym">Arum esculentum</name>
    <dbReference type="NCBI Taxonomy" id="4460"/>
    <lineage>
        <taxon>Eukaryota</taxon>
        <taxon>Viridiplantae</taxon>
        <taxon>Streptophyta</taxon>
        <taxon>Embryophyta</taxon>
        <taxon>Tracheophyta</taxon>
        <taxon>Spermatophyta</taxon>
        <taxon>Magnoliopsida</taxon>
        <taxon>Liliopsida</taxon>
        <taxon>Araceae</taxon>
        <taxon>Aroideae</taxon>
        <taxon>Colocasieae</taxon>
        <taxon>Colocasia</taxon>
    </lineage>
</organism>
<protein>
    <submittedName>
        <fullName evidence="1">Uncharacterized protein</fullName>
    </submittedName>
</protein>
<evidence type="ECO:0000313" key="1">
    <source>
        <dbReference type="EMBL" id="MQM19927.1"/>
    </source>
</evidence>
<name>A0A843XLP3_COLES</name>
<accession>A0A843XLP3</accession>
<keyword evidence="2" id="KW-1185">Reference proteome</keyword>
<reference evidence="1" key="1">
    <citation type="submission" date="2017-07" db="EMBL/GenBank/DDBJ databases">
        <title>Taro Niue Genome Assembly and Annotation.</title>
        <authorList>
            <person name="Atibalentja N."/>
            <person name="Keating K."/>
            <person name="Fields C.J."/>
        </authorList>
    </citation>
    <scope>NUCLEOTIDE SEQUENCE</scope>
    <source>
        <strain evidence="1">Niue_2</strain>
        <tissue evidence="1">Leaf</tissue>
    </source>
</reference>
<sequence length="70" mass="7771">MFPYGHVHRKQFSSASSVLPPFFECRPTRLRPNQGKASTLLAPSVGLKNTSTQPLVRIRVCGSHEDETFG</sequence>
<comment type="caution">
    <text evidence="1">The sequence shown here is derived from an EMBL/GenBank/DDBJ whole genome shotgun (WGS) entry which is preliminary data.</text>
</comment>
<dbReference type="AlphaFoldDB" id="A0A843XLP3"/>
<dbReference type="Proteomes" id="UP000652761">
    <property type="component" value="Unassembled WGS sequence"/>
</dbReference>
<evidence type="ECO:0000313" key="2">
    <source>
        <dbReference type="Proteomes" id="UP000652761"/>
    </source>
</evidence>
<dbReference type="EMBL" id="NMUH01009337">
    <property type="protein sequence ID" value="MQM19927.1"/>
    <property type="molecule type" value="Genomic_DNA"/>
</dbReference>